<reference evidence="1" key="1">
    <citation type="submission" date="2020-05" db="EMBL/GenBank/DDBJ databases">
        <authorList>
            <person name="Chiriac C."/>
            <person name="Salcher M."/>
            <person name="Ghai R."/>
            <person name="Kavagutti S V."/>
        </authorList>
    </citation>
    <scope>NUCLEOTIDE SEQUENCE</scope>
</reference>
<dbReference type="EMBL" id="LR797474">
    <property type="protein sequence ID" value="CAB4219148.1"/>
    <property type="molecule type" value="Genomic_DNA"/>
</dbReference>
<gene>
    <name evidence="1" type="ORF">UFOVP1604_231</name>
</gene>
<organism evidence="1">
    <name type="scientific">uncultured Caudovirales phage</name>
    <dbReference type="NCBI Taxonomy" id="2100421"/>
    <lineage>
        <taxon>Viruses</taxon>
        <taxon>Duplodnaviria</taxon>
        <taxon>Heunggongvirae</taxon>
        <taxon>Uroviricota</taxon>
        <taxon>Caudoviricetes</taxon>
        <taxon>Peduoviridae</taxon>
        <taxon>Maltschvirus</taxon>
        <taxon>Maltschvirus maltsch</taxon>
    </lineage>
</organism>
<name>A0A6J5SUD8_9CAUD</name>
<sequence length="362" mass="38128">MPAVYINPVCYNGSSKPNRDSVNFGPVSLGTVKKDYTTLTGNNWRAGINPSTNTVIYTDTYSRGVDPQISAVPSIHWISGQSQANILELISRLPERSANNYELFADYATAIAWLIGNGNYMLVNARYPEYLLDTECAINLELGFLASYPGTDTYVYDLISGGSQNIFSATNGAFTAPAAGSFVGYFSSVNNGSLRLASFKNAAGSPFNESLAVEGVFYQDGAGGGNYLVGTHSDSISIIVNGGNVIINSGAIMLSWAGVLGTTGIFHIVAQIPTGTEDPNQATLWINGVDQGMPTVGGSGALASRSIPNLTLCESVASPTHATTTRVYGFKAYGYNDQQSANSAINGISNSNYTAISAVYGI</sequence>
<accession>A0A6J5SUD8</accession>
<proteinExistence type="predicted"/>
<evidence type="ECO:0000313" key="1">
    <source>
        <dbReference type="EMBL" id="CAB4219148.1"/>
    </source>
</evidence>
<protein>
    <submittedName>
        <fullName evidence="1">Uncharacterized protein</fullName>
    </submittedName>
</protein>